<gene>
    <name evidence="5" type="primary">adk</name>
    <name evidence="8" type="ORF">C8E83_2639</name>
</gene>
<sequence length="202" mass="21713">MTNPDGARLLIVGPPGAGKGTQAVRIAETYGIPAISTGDIFRANVRDETPLGVRVKAILDAGDYVPDSLTNELIQDRLAQPDAQGGFLLDGYPRTADQVAFLDTLLDSHGLALTAVVQLVADRDEIVERLRKRAVEQGRSDDTEDAIRHRQDVYLRETGPLIDEYASRGLVLEVDGLGSIDEVGDRIDAALASRDIRPTAAA</sequence>
<feature type="binding site" evidence="5">
    <location>
        <position position="42"/>
    </location>
    <ligand>
        <name>AMP</name>
        <dbReference type="ChEBI" id="CHEBI:456215"/>
    </ligand>
</feature>
<feature type="binding site" evidence="5">
    <location>
        <position position="150"/>
    </location>
    <ligand>
        <name>AMP</name>
        <dbReference type="ChEBI" id="CHEBI:456215"/>
    </ligand>
</feature>
<dbReference type="UniPathway" id="UPA00588">
    <property type="reaction ID" value="UER00649"/>
</dbReference>
<organism evidence="8 9">
    <name type="scientific">Frondihabitans australicus</name>
    <dbReference type="NCBI Taxonomy" id="386892"/>
    <lineage>
        <taxon>Bacteria</taxon>
        <taxon>Bacillati</taxon>
        <taxon>Actinomycetota</taxon>
        <taxon>Actinomycetes</taxon>
        <taxon>Micrococcales</taxon>
        <taxon>Microbacteriaceae</taxon>
        <taxon>Frondihabitans</taxon>
    </lineage>
</organism>
<evidence type="ECO:0000256" key="1">
    <source>
        <dbReference type="ARBA" id="ARBA00022679"/>
    </source>
</evidence>
<dbReference type="CDD" id="cd01428">
    <property type="entry name" value="ADK"/>
    <property type="match status" value="1"/>
</dbReference>
<dbReference type="NCBIfam" id="NF001381">
    <property type="entry name" value="PRK00279.1-3"/>
    <property type="match status" value="1"/>
</dbReference>
<comment type="caution">
    <text evidence="5">Lacks conserved residue(s) required for the propagation of feature annotation.</text>
</comment>
<proteinExistence type="inferred from homology"/>
<evidence type="ECO:0000256" key="3">
    <source>
        <dbReference type="ARBA" id="ARBA00022741"/>
    </source>
</evidence>
<feature type="binding site" evidence="5">
    <location>
        <position position="98"/>
    </location>
    <ligand>
        <name>AMP</name>
        <dbReference type="ChEBI" id="CHEBI:456215"/>
    </ligand>
</feature>
<dbReference type="EMBL" id="RBKS01000001">
    <property type="protein sequence ID" value="RKR75491.1"/>
    <property type="molecule type" value="Genomic_DNA"/>
</dbReference>
<evidence type="ECO:0000256" key="2">
    <source>
        <dbReference type="ARBA" id="ARBA00022727"/>
    </source>
</evidence>
<comment type="caution">
    <text evidence="8">The sequence shown here is derived from an EMBL/GenBank/DDBJ whole genome shotgun (WGS) entry which is preliminary data.</text>
</comment>
<dbReference type="EC" id="2.7.4.3" evidence="5 7"/>
<dbReference type="SUPFAM" id="SSF52540">
    <property type="entry name" value="P-loop containing nucleoside triphosphate hydrolases"/>
    <property type="match status" value="1"/>
</dbReference>
<keyword evidence="1 5" id="KW-0808">Transferase</keyword>
<evidence type="ECO:0000256" key="4">
    <source>
        <dbReference type="ARBA" id="ARBA00022777"/>
    </source>
</evidence>
<comment type="similarity">
    <text evidence="5 6">Belongs to the adenylate kinase family.</text>
</comment>
<feature type="region of interest" description="NMP" evidence="5">
    <location>
        <begin position="36"/>
        <end position="65"/>
    </location>
</feature>
<dbReference type="PRINTS" id="PR00094">
    <property type="entry name" value="ADENYLTKNASE"/>
</dbReference>
<dbReference type="GO" id="GO:0044209">
    <property type="term" value="P:AMP salvage"/>
    <property type="evidence" value="ECO:0007669"/>
    <property type="project" value="UniProtKB-UniRule"/>
</dbReference>
<feature type="binding site" evidence="5">
    <location>
        <position position="37"/>
    </location>
    <ligand>
        <name>AMP</name>
        <dbReference type="ChEBI" id="CHEBI:456215"/>
    </ligand>
</feature>
<comment type="domain">
    <text evidence="5">Consists of three domains, a large central CORE domain and two small peripheral domains, NMPbind and LID, which undergo movements during catalysis. The LID domain closes over the site of phosphoryl transfer upon ATP binding. Assembling and dissambling the active center during each catalytic cycle provides an effective means to prevent ATP hydrolysis.</text>
</comment>
<keyword evidence="5 7" id="KW-0067">ATP-binding</keyword>
<dbReference type="PROSITE" id="PS00113">
    <property type="entry name" value="ADENYLATE_KINASE"/>
    <property type="match status" value="1"/>
</dbReference>
<feature type="binding site" evidence="5">
    <location>
        <position position="133"/>
    </location>
    <ligand>
        <name>ATP</name>
        <dbReference type="ChEBI" id="CHEBI:30616"/>
    </ligand>
</feature>
<protein>
    <recommendedName>
        <fullName evidence="5 7">Adenylate kinase</fullName>
        <shortName evidence="5">AK</shortName>
        <ecNumber evidence="5 7">2.7.4.3</ecNumber>
    </recommendedName>
    <alternativeName>
        <fullName evidence="5">ATP-AMP transphosphorylase</fullName>
    </alternativeName>
    <alternativeName>
        <fullName evidence="5">ATP:AMP phosphotransferase</fullName>
    </alternativeName>
    <alternativeName>
        <fullName evidence="5">Adenylate monophosphate kinase</fullName>
    </alternativeName>
</protein>
<dbReference type="NCBIfam" id="NF011100">
    <property type="entry name" value="PRK14527.1"/>
    <property type="match status" value="1"/>
</dbReference>
<dbReference type="InterPro" id="IPR033690">
    <property type="entry name" value="Adenylat_kinase_CS"/>
</dbReference>
<dbReference type="GO" id="GO:0005737">
    <property type="term" value="C:cytoplasm"/>
    <property type="evidence" value="ECO:0007669"/>
    <property type="project" value="UniProtKB-SubCell"/>
</dbReference>
<reference evidence="8 9" key="1">
    <citation type="submission" date="2018-10" db="EMBL/GenBank/DDBJ databases">
        <title>Sequencing the genomes of 1000 actinobacteria strains.</title>
        <authorList>
            <person name="Klenk H.-P."/>
        </authorList>
    </citation>
    <scope>NUCLEOTIDE SEQUENCE [LARGE SCALE GENOMIC DNA]</scope>
    <source>
        <strain evidence="8 9">DSM 17894</strain>
    </source>
</reference>
<feature type="binding site" evidence="5">
    <location>
        <position position="178"/>
    </location>
    <ligand>
        <name>ATP</name>
        <dbReference type="ChEBI" id="CHEBI:30616"/>
    </ligand>
</feature>
<evidence type="ECO:0000313" key="8">
    <source>
        <dbReference type="EMBL" id="RKR75491.1"/>
    </source>
</evidence>
<evidence type="ECO:0000256" key="7">
    <source>
        <dbReference type="RuleBase" id="RU003331"/>
    </source>
</evidence>
<dbReference type="RefSeq" id="WP_211331699.1">
    <property type="nucleotide sequence ID" value="NZ_RBKS01000001.1"/>
</dbReference>
<comment type="pathway">
    <text evidence="5">Purine metabolism; AMP biosynthesis via salvage pathway; AMP from ADP: step 1/1.</text>
</comment>
<keyword evidence="4 5" id="KW-0418">Kinase</keyword>
<feature type="binding site" evidence="5">
    <location>
        <begin position="16"/>
        <end position="21"/>
    </location>
    <ligand>
        <name>ATP</name>
        <dbReference type="ChEBI" id="CHEBI:30616"/>
    </ligand>
</feature>
<dbReference type="AlphaFoldDB" id="A0A495IJN0"/>
<evidence type="ECO:0000313" key="9">
    <source>
        <dbReference type="Proteomes" id="UP000280008"/>
    </source>
</evidence>
<dbReference type="Proteomes" id="UP000280008">
    <property type="component" value="Unassembled WGS sequence"/>
</dbReference>
<dbReference type="PANTHER" id="PTHR23359">
    <property type="entry name" value="NUCLEOTIDE KINASE"/>
    <property type="match status" value="1"/>
</dbReference>
<comment type="subcellular location">
    <subcellularLocation>
        <location evidence="5 7">Cytoplasm</location>
    </subcellularLocation>
</comment>
<feature type="binding site" evidence="5">
    <location>
        <position position="139"/>
    </location>
    <ligand>
        <name>AMP</name>
        <dbReference type="ChEBI" id="CHEBI:456215"/>
    </ligand>
</feature>
<evidence type="ECO:0000256" key="6">
    <source>
        <dbReference type="RuleBase" id="RU003330"/>
    </source>
</evidence>
<dbReference type="InterPro" id="IPR000850">
    <property type="entry name" value="Adenylat/UMP-CMP_kin"/>
</dbReference>
<feature type="binding site" evidence="5">
    <location>
        <begin position="63"/>
        <end position="65"/>
    </location>
    <ligand>
        <name>AMP</name>
        <dbReference type="ChEBI" id="CHEBI:456215"/>
    </ligand>
</feature>
<comment type="catalytic activity">
    <reaction evidence="5 7">
        <text>AMP + ATP = 2 ADP</text>
        <dbReference type="Rhea" id="RHEA:12973"/>
        <dbReference type="ChEBI" id="CHEBI:30616"/>
        <dbReference type="ChEBI" id="CHEBI:456215"/>
        <dbReference type="ChEBI" id="CHEBI:456216"/>
        <dbReference type="EC" id="2.7.4.3"/>
    </reaction>
</comment>
<feature type="binding site" evidence="5">
    <location>
        <begin position="91"/>
        <end position="94"/>
    </location>
    <ligand>
        <name>AMP</name>
        <dbReference type="ChEBI" id="CHEBI:456215"/>
    </ligand>
</feature>
<dbReference type="HAMAP" id="MF_00235">
    <property type="entry name" value="Adenylate_kinase_Adk"/>
    <property type="match status" value="1"/>
</dbReference>
<dbReference type="NCBIfam" id="NF011105">
    <property type="entry name" value="PRK14532.1"/>
    <property type="match status" value="1"/>
</dbReference>
<dbReference type="Pfam" id="PF00406">
    <property type="entry name" value="ADK"/>
    <property type="match status" value="1"/>
</dbReference>
<dbReference type="Gene3D" id="3.40.50.300">
    <property type="entry name" value="P-loop containing nucleotide triphosphate hydrolases"/>
    <property type="match status" value="1"/>
</dbReference>
<dbReference type="GO" id="GO:0004017">
    <property type="term" value="F:AMP kinase activity"/>
    <property type="evidence" value="ECO:0007669"/>
    <property type="project" value="UniProtKB-UniRule"/>
</dbReference>
<keyword evidence="9" id="KW-1185">Reference proteome</keyword>
<accession>A0A495IJN0</accession>
<name>A0A495IJN0_9MICO</name>
<dbReference type="InterPro" id="IPR027417">
    <property type="entry name" value="P-loop_NTPase"/>
</dbReference>
<evidence type="ECO:0000256" key="5">
    <source>
        <dbReference type="HAMAP-Rule" id="MF_00235"/>
    </source>
</evidence>
<keyword evidence="2 5" id="KW-0545">Nucleotide biosynthesis</keyword>
<comment type="subunit">
    <text evidence="5 7">Monomer.</text>
</comment>
<comment type="function">
    <text evidence="5">Catalyzes the reversible transfer of the terminal phosphate group between ATP and AMP. Plays an important role in cellular energy homeostasis and in adenine nucleotide metabolism.</text>
</comment>
<dbReference type="GO" id="GO:0005524">
    <property type="term" value="F:ATP binding"/>
    <property type="evidence" value="ECO:0007669"/>
    <property type="project" value="UniProtKB-UniRule"/>
</dbReference>
<keyword evidence="3 5" id="KW-0547">Nucleotide-binding</keyword>
<keyword evidence="5" id="KW-0963">Cytoplasm</keyword>